<gene>
    <name evidence="2" type="ORF">CGI_10018677</name>
</gene>
<feature type="region of interest" description="Disordered" evidence="1">
    <location>
        <begin position="1"/>
        <end position="60"/>
    </location>
</feature>
<reference evidence="2" key="1">
    <citation type="journal article" date="2012" name="Nature">
        <title>The oyster genome reveals stress adaptation and complexity of shell formation.</title>
        <authorList>
            <person name="Zhang G."/>
            <person name="Fang X."/>
            <person name="Guo X."/>
            <person name="Li L."/>
            <person name="Luo R."/>
            <person name="Xu F."/>
            <person name="Yang P."/>
            <person name="Zhang L."/>
            <person name="Wang X."/>
            <person name="Qi H."/>
            <person name="Xiong Z."/>
            <person name="Que H."/>
            <person name="Xie Y."/>
            <person name="Holland P.W."/>
            <person name="Paps J."/>
            <person name="Zhu Y."/>
            <person name="Wu F."/>
            <person name="Chen Y."/>
            <person name="Wang J."/>
            <person name="Peng C."/>
            <person name="Meng J."/>
            <person name="Yang L."/>
            <person name="Liu J."/>
            <person name="Wen B."/>
            <person name="Zhang N."/>
            <person name="Huang Z."/>
            <person name="Zhu Q."/>
            <person name="Feng Y."/>
            <person name="Mount A."/>
            <person name="Hedgecock D."/>
            <person name="Xu Z."/>
            <person name="Liu Y."/>
            <person name="Domazet-Loso T."/>
            <person name="Du Y."/>
            <person name="Sun X."/>
            <person name="Zhang S."/>
            <person name="Liu B."/>
            <person name="Cheng P."/>
            <person name="Jiang X."/>
            <person name="Li J."/>
            <person name="Fan D."/>
            <person name="Wang W."/>
            <person name="Fu W."/>
            <person name="Wang T."/>
            <person name="Wang B."/>
            <person name="Zhang J."/>
            <person name="Peng Z."/>
            <person name="Li Y."/>
            <person name="Li N."/>
            <person name="Wang J."/>
            <person name="Chen M."/>
            <person name="He Y."/>
            <person name="Tan F."/>
            <person name="Song X."/>
            <person name="Zheng Q."/>
            <person name="Huang R."/>
            <person name="Yang H."/>
            <person name="Du X."/>
            <person name="Chen L."/>
            <person name="Yang M."/>
            <person name="Gaffney P.M."/>
            <person name="Wang S."/>
            <person name="Luo L."/>
            <person name="She Z."/>
            <person name="Ming Y."/>
            <person name="Huang W."/>
            <person name="Zhang S."/>
            <person name="Huang B."/>
            <person name="Zhang Y."/>
            <person name="Qu T."/>
            <person name="Ni P."/>
            <person name="Miao G."/>
            <person name="Wang J."/>
            <person name="Wang Q."/>
            <person name="Steinberg C.E."/>
            <person name="Wang H."/>
            <person name="Li N."/>
            <person name="Qian L."/>
            <person name="Zhang G."/>
            <person name="Li Y."/>
            <person name="Yang H."/>
            <person name="Liu X."/>
            <person name="Wang J."/>
            <person name="Yin Y."/>
            <person name="Wang J."/>
        </authorList>
    </citation>
    <scope>NUCLEOTIDE SEQUENCE [LARGE SCALE GENOMIC DNA]</scope>
    <source>
        <strain evidence="2">05x7-T-G4-1.051#20</strain>
    </source>
</reference>
<evidence type="ECO:0000256" key="1">
    <source>
        <dbReference type="SAM" id="MobiDB-lite"/>
    </source>
</evidence>
<accession>K1RFZ9</accession>
<proteinExistence type="predicted"/>
<dbReference type="AlphaFoldDB" id="K1RFZ9"/>
<dbReference type="EMBL" id="JH822105">
    <property type="protein sequence ID" value="EKC40350.1"/>
    <property type="molecule type" value="Genomic_DNA"/>
</dbReference>
<feature type="compositionally biased region" description="Low complexity" evidence="1">
    <location>
        <begin position="32"/>
        <end position="41"/>
    </location>
</feature>
<organism evidence="2">
    <name type="scientific">Magallana gigas</name>
    <name type="common">Pacific oyster</name>
    <name type="synonym">Crassostrea gigas</name>
    <dbReference type="NCBI Taxonomy" id="29159"/>
    <lineage>
        <taxon>Eukaryota</taxon>
        <taxon>Metazoa</taxon>
        <taxon>Spiralia</taxon>
        <taxon>Lophotrochozoa</taxon>
        <taxon>Mollusca</taxon>
        <taxon>Bivalvia</taxon>
        <taxon>Autobranchia</taxon>
        <taxon>Pteriomorphia</taxon>
        <taxon>Ostreida</taxon>
        <taxon>Ostreoidea</taxon>
        <taxon>Ostreidae</taxon>
        <taxon>Magallana</taxon>
    </lineage>
</organism>
<name>K1RFZ9_MAGGI</name>
<protein>
    <submittedName>
        <fullName evidence="2">Uncharacterized protein</fullName>
    </submittedName>
</protein>
<dbReference type="InParanoid" id="K1RFZ9"/>
<sequence length="88" mass="9456">MKRPSTGETTPTSIAPETSTDMTTNATIVTSTEADATTEDAMSSSTTTELSNPTEAETTSEAKEYTLQQIFSFLETKIVAIVCDRNLL</sequence>
<dbReference type="HOGENOM" id="CLU_2471246_0_0_1"/>
<feature type="compositionally biased region" description="Polar residues" evidence="1">
    <location>
        <begin position="42"/>
        <end position="59"/>
    </location>
</feature>
<evidence type="ECO:0000313" key="2">
    <source>
        <dbReference type="EMBL" id="EKC40350.1"/>
    </source>
</evidence>
<feature type="compositionally biased region" description="Polar residues" evidence="1">
    <location>
        <begin position="1"/>
        <end position="31"/>
    </location>
</feature>